<dbReference type="Proteomes" id="UP000076580">
    <property type="component" value="Chromosome 02"/>
</dbReference>
<feature type="compositionally biased region" description="Basic residues" evidence="1">
    <location>
        <begin position="17"/>
        <end position="38"/>
    </location>
</feature>
<feature type="compositionally biased region" description="Low complexity" evidence="1">
    <location>
        <begin position="156"/>
        <end position="165"/>
    </location>
</feature>
<evidence type="ECO:0000313" key="2">
    <source>
        <dbReference type="EMBL" id="KYK58275.1"/>
    </source>
</evidence>
<feature type="region of interest" description="Disordered" evidence="1">
    <location>
        <begin position="1"/>
        <end position="49"/>
    </location>
</feature>
<comment type="caution">
    <text evidence="2">The sequence shown here is derived from an EMBL/GenBank/DDBJ whole genome shotgun (WGS) entry which is preliminary data.</text>
</comment>
<sequence>MSIPASAVSVGDEWGKHCRRPPTRARPPGRGRVRRVSRQQRQPSAESSRATVLRALPAKGHHDRRRRVRSAASWKLRPSECELAVPRRGTVPERALDPASTAPHAVRHPTVRHPTVRHTVVRLEPCCRSSHGRLGTLETTLVSSLESSRVWTEAARPAVPSASSRHQVGSAASHGSRRRDEPRSVLFLKLITWK</sequence>
<protein>
    <submittedName>
        <fullName evidence="2">Uncharacterized protein</fullName>
    </submittedName>
</protein>
<dbReference type="InParanoid" id="A0A151GMD5"/>
<gene>
    <name evidence="2" type="ORF">DCS_05288</name>
</gene>
<feature type="region of interest" description="Disordered" evidence="1">
    <location>
        <begin position="156"/>
        <end position="179"/>
    </location>
</feature>
<evidence type="ECO:0000313" key="3">
    <source>
        <dbReference type="Proteomes" id="UP000076580"/>
    </source>
</evidence>
<name>A0A151GMD5_DRECN</name>
<dbReference type="AlphaFoldDB" id="A0A151GMD5"/>
<dbReference type="EMBL" id="LAYC01000002">
    <property type="protein sequence ID" value="KYK58275.1"/>
    <property type="molecule type" value="Genomic_DNA"/>
</dbReference>
<dbReference type="RefSeq" id="XP_040657627.1">
    <property type="nucleotide sequence ID" value="XM_040802594.1"/>
</dbReference>
<organism evidence="2 3">
    <name type="scientific">Drechmeria coniospora</name>
    <name type="common">Nematophagous fungus</name>
    <name type="synonym">Meria coniospora</name>
    <dbReference type="NCBI Taxonomy" id="98403"/>
    <lineage>
        <taxon>Eukaryota</taxon>
        <taxon>Fungi</taxon>
        <taxon>Dikarya</taxon>
        <taxon>Ascomycota</taxon>
        <taxon>Pezizomycotina</taxon>
        <taxon>Sordariomycetes</taxon>
        <taxon>Hypocreomycetidae</taxon>
        <taxon>Hypocreales</taxon>
        <taxon>Ophiocordycipitaceae</taxon>
        <taxon>Drechmeria</taxon>
    </lineage>
</organism>
<evidence type="ECO:0000256" key="1">
    <source>
        <dbReference type="SAM" id="MobiDB-lite"/>
    </source>
</evidence>
<accession>A0A151GMD5</accession>
<dbReference type="GeneID" id="63717931"/>
<keyword evidence="3" id="KW-1185">Reference proteome</keyword>
<proteinExistence type="predicted"/>
<reference evidence="2 3" key="1">
    <citation type="journal article" date="2016" name="Sci. Rep.">
        <title>Insights into Adaptations to a Near-Obligate Nematode Endoparasitic Lifestyle from the Finished Genome of Drechmeria coniospora.</title>
        <authorList>
            <person name="Zhang L."/>
            <person name="Zhou Z."/>
            <person name="Guo Q."/>
            <person name="Fokkens L."/>
            <person name="Miskei M."/>
            <person name="Pocsi I."/>
            <person name="Zhang W."/>
            <person name="Chen M."/>
            <person name="Wang L."/>
            <person name="Sun Y."/>
            <person name="Donzelli B.G."/>
            <person name="Gibson D.M."/>
            <person name="Nelson D.R."/>
            <person name="Luo J.G."/>
            <person name="Rep M."/>
            <person name="Liu H."/>
            <person name="Yang S."/>
            <person name="Wang J."/>
            <person name="Krasnoff S.B."/>
            <person name="Xu Y."/>
            <person name="Molnar I."/>
            <person name="Lin M."/>
        </authorList>
    </citation>
    <scope>NUCLEOTIDE SEQUENCE [LARGE SCALE GENOMIC DNA]</scope>
    <source>
        <strain evidence="2 3">ARSEF 6962</strain>
    </source>
</reference>